<evidence type="ECO:0000313" key="2">
    <source>
        <dbReference type="EMBL" id="MBA0972777.1"/>
    </source>
</evidence>
<comment type="caution">
    <text evidence="2">The sequence shown here is derived from an EMBL/GenBank/DDBJ whole genome shotgun (WGS) entry which is preliminary data.</text>
</comment>
<dbReference type="SUPFAM" id="SSF53474">
    <property type="entry name" value="alpha/beta-Hydrolases"/>
    <property type="match status" value="1"/>
</dbReference>
<dbReference type="GO" id="GO:0016787">
    <property type="term" value="F:hydrolase activity"/>
    <property type="evidence" value="ECO:0007669"/>
    <property type="project" value="UniProtKB-KW"/>
</dbReference>
<sequence>MDTIHYKEFGSGKLIYFIHGNSLNLESMIEFYEPFFETNQSFRRIYLDIPGMGDSYLKPSINNSDDILEEIYSFILDHSNNKNFSLCGHSYGGYLCLGLATLFPNISNLFLTCPVVKAKHRERILENHKVIVQEEVIPVDNKEYFEDYLDMNVQISNLSWSKYQHSILPGLKKGTDSFWTNISEEDYMLSFENLLFDRIKDTHCTVLLGRYDQIVGYKDQLELMNDRKNFEVKLLSHSGHNLPIDEPDSLFLFFKNFIES</sequence>
<feature type="domain" description="AB hydrolase-1" evidence="1">
    <location>
        <begin position="14"/>
        <end position="247"/>
    </location>
</feature>
<dbReference type="InterPro" id="IPR000073">
    <property type="entry name" value="AB_hydrolase_1"/>
</dbReference>
<dbReference type="PANTHER" id="PTHR43798:SF6">
    <property type="entry name" value="HYDROLASE, PUTATIVE (AFU_ORTHOLOGUE AFUA_4G13070)-RELATED"/>
    <property type="match status" value="1"/>
</dbReference>
<proteinExistence type="predicted"/>
<dbReference type="Pfam" id="PF00561">
    <property type="entry name" value="Abhydrolase_1"/>
    <property type="match status" value="1"/>
</dbReference>
<dbReference type="Gene3D" id="3.40.50.1820">
    <property type="entry name" value="alpha/beta hydrolase"/>
    <property type="match status" value="1"/>
</dbReference>
<gene>
    <name evidence="2" type="ORF">HWH42_09320</name>
</gene>
<dbReference type="RefSeq" id="WP_138372336.1">
    <property type="nucleotide sequence ID" value="NZ_CAKOCH010000018.1"/>
</dbReference>
<dbReference type="InterPro" id="IPR029058">
    <property type="entry name" value="AB_hydrolase_fold"/>
</dbReference>
<evidence type="ECO:0000259" key="1">
    <source>
        <dbReference type="Pfam" id="PF00561"/>
    </source>
</evidence>
<dbReference type="Proteomes" id="UP000571857">
    <property type="component" value="Unassembled WGS sequence"/>
</dbReference>
<dbReference type="PANTHER" id="PTHR43798">
    <property type="entry name" value="MONOACYLGLYCEROL LIPASE"/>
    <property type="match status" value="1"/>
</dbReference>
<keyword evidence="2" id="KW-0378">Hydrolase</keyword>
<accession>A0ABD4HMR1</accession>
<dbReference type="AlphaFoldDB" id="A0ABD4HMR1"/>
<name>A0ABD4HMR1_ENTGA</name>
<organism evidence="2 3">
    <name type="scientific">Enterococcus gallinarum</name>
    <dbReference type="NCBI Taxonomy" id="1353"/>
    <lineage>
        <taxon>Bacteria</taxon>
        <taxon>Bacillati</taxon>
        <taxon>Bacillota</taxon>
        <taxon>Bacilli</taxon>
        <taxon>Lactobacillales</taxon>
        <taxon>Enterococcaceae</taxon>
        <taxon>Enterococcus</taxon>
    </lineage>
</organism>
<protein>
    <submittedName>
        <fullName evidence="2">Alpha/beta hydrolase</fullName>
    </submittedName>
</protein>
<dbReference type="EMBL" id="JABXJK010000048">
    <property type="protein sequence ID" value="MBA0972777.1"/>
    <property type="molecule type" value="Genomic_DNA"/>
</dbReference>
<evidence type="ECO:0000313" key="3">
    <source>
        <dbReference type="Proteomes" id="UP000571857"/>
    </source>
</evidence>
<reference evidence="2 3" key="1">
    <citation type="submission" date="2020-06" db="EMBL/GenBank/DDBJ databases">
        <title>Crossreactivity between MHC class I-restricted antigens from cancer cells and an enterococcal bacteriophage.</title>
        <authorList>
            <person name="Fluckiger A."/>
            <person name="Daillere R."/>
            <person name="Sassi M."/>
            <person name="Cattoir V."/>
            <person name="Kroemer G."/>
            <person name="Zitvogel L."/>
        </authorList>
    </citation>
    <scope>NUCLEOTIDE SEQUENCE [LARGE SCALE GENOMIC DNA]</scope>
    <source>
        <strain evidence="2 3">EG4</strain>
    </source>
</reference>
<dbReference type="InterPro" id="IPR050266">
    <property type="entry name" value="AB_hydrolase_sf"/>
</dbReference>